<keyword evidence="3" id="KW-1185">Reference proteome</keyword>
<organism evidence="2 3">
    <name type="scientific">Bionectria ochroleuca</name>
    <name type="common">Gliocladium roseum</name>
    <dbReference type="NCBI Taxonomy" id="29856"/>
    <lineage>
        <taxon>Eukaryota</taxon>
        <taxon>Fungi</taxon>
        <taxon>Dikarya</taxon>
        <taxon>Ascomycota</taxon>
        <taxon>Pezizomycotina</taxon>
        <taxon>Sordariomycetes</taxon>
        <taxon>Hypocreomycetidae</taxon>
        <taxon>Hypocreales</taxon>
        <taxon>Bionectriaceae</taxon>
        <taxon>Clonostachys</taxon>
    </lineage>
</organism>
<evidence type="ECO:0000313" key="3">
    <source>
        <dbReference type="Proteomes" id="UP000766486"/>
    </source>
</evidence>
<dbReference type="SUPFAM" id="SSF81383">
    <property type="entry name" value="F-box domain"/>
    <property type="match status" value="1"/>
</dbReference>
<dbReference type="Gene3D" id="1.20.1280.50">
    <property type="match status" value="1"/>
</dbReference>
<dbReference type="CDD" id="cd09917">
    <property type="entry name" value="F-box_SF"/>
    <property type="match status" value="1"/>
</dbReference>
<dbReference type="InterPro" id="IPR036047">
    <property type="entry name" value="F-box-like_dom_sf"/>
</dbReference>
<gene>
    <name evidence="2" type="ORF">CLO192961_LOCUS315709</name>
</gene>
<dbReference type="InterPro" id="IPR056021">
    <property type="entry name" value="DUF7600"/>
</dbReference>
<dbReference type="Pfam" id="PF24539">
    <property type="entry name" value="DUF7600"/>
    <property type="match status" value="1"/>
</dbReference>
<reference evidence="2 3" key="1">
    <citation type="submission" date="2019-06" db="EMBL/GenBank/DDBJ databases">
        <authorList>
            <person name="Broberg M."/>
        </authorList>
    </citation>
    <scope>NUCLEOTIDE SEQUENCE [LARGE SCALE GENOMIC DNA]</scope>
</reference>
<name>A0ABY6UKS5_BIOOC</name>
<protein>
    <recommendedName>
        <fullName evidence="1">DUF7600 domain-containing protein</fullName>
    </recommendedName>
</protein>
<dbReference type="Proteomes" id="UP000766486">
    <property type="component" value="Unassembled WGS sequence"/>
</dbReference>
<evidence type="ECO:0000259" key="1">
    <source>
        <dbReference type="Pfam" id="PF24539"/>
    </source>
</evidence>
<evidence type="ECO:0000313" key="2">
    <source>
        <dbReference type="EMBL" id="VUC31855.1"/>
    </source>
</evidence>
<dbReference type="EMBL" id="CABFNS010000837">
    <property type="protein sequence ID" value="VUC31855.1"/>
    <property type="molecule type" value="Genomic_DNA"/>
</dbReference>
<feature type="domain" description="DUF7600" evidence="1">
    <location>
        <begin position="358"/>
        <end position="497"/>
    </location>
</feature>
<comment type="caution">
    <text evidence="2">The sequence shown here is derived from an EMBL/GenBank/DDBJ whole genome shotgun (WGS) entry which is preliminary data.</text>
</comment>
<sequence>MIGPCCSLCGGPYRPRRRATAGNLERPHWATLGRLVRGPQDPRSLDEPILTGVGYVTNSSNLRAPAAHTASYADVSPEEHGLADYDLRVCTGAHRPFAFHEFCWQLLLTRIGAADSQHDWELVGAWLFHVLNSLSWAETGDLIPKHRYYGAIKLRQAIVSPGRPNMLLADPSQHVPVTTTHNGPQTATPVPTFRQRSLIRPPVVREDDPFTRLPMEVISNIFIFLPSKDVCAARLASRHLAVVCYMNSLPQCFWASRFSPDREMGFVFPELLPLHNKDRWLRTYLECKQTLKDQNQLAFRNRARIWRCLEGVAIILDALLHHRKARPIQVVYDAHSLGQKIACPELPYRFEFHNPKFGARSREQHHFTIRNALRVQVSVIRLDSATYISGMRIISRVNRGGERVVQEAGLIVPSNLTSISVLPGRVISSIDVYISPSGIHGLRFSFTRTTHTQHVGDTYCASNVIGMARLTAKCGIAGLIVGFDFYKAVSIQLVEQQATTGSLIFPTAIWNPTIPATGVTQCLPPMELEPRTESQFSVNIYMPFGGEHGSRLALLCGMTAFMHGIKGVYGLLFTYSDGQQLWYGQREALLGLSLKSCVEQTFPINGRIGECINFFDATPSETEFRDRYIVERIRVGTNFGRKYTFGALTSSVDISEPQISPRTTSEEFRITALIGRVSSPLWAFENLKAEKILIGRPGVQRRRGPFEFIDTPSITPSMVTDLGWKSLGEGPCFTIASLENVRSIHVSKGADGRSRTNGNVAGILLNYDRGHRAVVGQWMKETDSYSFRERERVAEVSFWINTDRALNPESERVGTVTGIRLVTSLGKNFTRSITWIFDSSEDEIQVGLQPARSLGNGHLCLAHSKRDYRPLDRAEGNTRIYFNFDRIGFNEVEARAAEVRMIYYHIRRLFFFQKIDRHGNQIPFQQIKLTANAVRELVGIEFQYADGSVDACGTNDGTSTVLRLDTARGERCSRLVVYTYDRGPGAIEFYTTLDRSFKAGTRPGMPVSVASFPLDVGVARTEIDVPYLPPERVFNHGLPMFGPAERVLRAVGIWVVSQFPDREQIEIYAAGPIYLTRLR</sequence>
<accession>A0ABY6UKS5</accession>
<proteinExistence type="predicted"/>